<organism evidence="2 3">
    <name type="scientific">Nocardia yunnanensis</name>
    <dbReference type="NCBI Taxonomy" id="2382165"/>
    <lineage>
        <taxon>Bacteria</taxon>
        <taxon>Bacillati</taxon>
        <taxon>Actinomycetota</taxon>
        <taxon>Actinomycetes</taxon>
        <taxon>Mycobacteriales</taxon>
        <taxon>Nocardiaceae</taxon>
        <taxon>Nocardia</taxon>
    </lineage>
</organism>
<evidence type="ECO:0000313" key="3">
    <source>
        <dbReference type="Proteomes" id="UP000267164"/>
    </source>
</evidence>
<dbReference type="InterPro" id="IPR013321">
    <property type="entry name" value="Arc_rbn_hlx_hlx"/>
</dbReference>
<dbReference type="SUPFAM" id="SSF47598">
    <property type="entry name" value="Ribbon-helix-helix"/>
    <property type="match status" value="1"/>
</dbReference>
<sequence>MKNVTIRNLSDEVHRAIRARAAQHERSIEAEIRAILTDAVQPAERIKLGSMLASVISEENRLTEDEQAAYFGRDKTPAEPMVFGE</sequence>
<dbReference type="Proteomes" id="UP000267164">
    <property type="component" value="Chromosome"/>
</dbReference>
<dbReference type="InterPro" id="IPR053853">
    <property type="entry name" value="FitA-like_RHH"/>
</dbReference>
<feature type="domain" description="Antitoxin FitA-like ribbon-helix-helix" evidence="1">
    <location>
        <begin position="3"/>
        <end position="40"/>
    </location>
</feature>
<dbReference type="Pfam" id="PF22513">
    <property type="entry name" value="FitA-like_RHH"/>
    <property type="match status" value="1"/>
</dbReference>
<protein>
    <submittedName>
        <fullName evidence="2">Plasmid stability protein stbC</fullName>
    </submittedName>
</protein>
<dbReference type="EMBL" id="CP032568">
    <property type="protein sequence ID" value="AYF78121.1"/>
    <property type="molecule type" value="Genomic_DNA"/>
</dbReference>
<evidence type="ECO:0000313" key="2">
    <source>
        <dbReference type="EMBL" id="AYF78121.1"/>
    </source>
</evidence>
<keyword evidence="3" id="KW-1185">Reference proteome</keyword>
<proteinExistence type="predicted"/>
<gene>
    <name evidence="2" type="ORF">D7D52_34690</name>
</gene>
<dbReference type="Gene3D" id="1.10.1220.10">
    <property type="entry name" value="Met repressor-like"/>
    <property type="match status" value="1"/>
</dbReference>
<dbReference type="KEGG" id="nyu:D7D52_34690"/>
<dbReference type="InterPro" id="IPR010985">
    <property type="entry name" value="Ribbon_hlx_hlx"/>
</dbReference>
<name>A0A386ZKL7_9NOCA</name>
<dbReference type="RefSeq" id="WP_120743204.1">
    <property type="nucleotide sequence ID" value="NZ_CP032568.1"/>
</dbReference>
<accession>A0A386ZKL7</accession>
<dbReference type="GO" id="GO:0006355">
    <property type="term" value="P:regulation of DNA-templated transcription"/>
    <property type="evidence" value="ECO:0007669"/>
    <property type="project" value="InterPro"/>
</dbReference>
<evidence type="ECO:0000259" key="1">
    <source>
        <dbReference type="Pfam" id="PF22513"/>
    </source>
</evidence>
<dbReference type="AlphaFoldDB" id="A0A386ZKL7"/>
<reference evidence="2 3" key="1">
    <citation type="submission" date="2018-09" db="EMBL/GenBank/DDBJ databases">
        <title>Nocardia yunnanensis sp. nov., an actinomycete isolated from a soil sample.</title>
        <authorList>
            <person name="Zhang J."/>
        </authorList>
    </citation>
    <scope>NUCLEOTIDE SEQUENCE [LARGE SCALE GENOMIC DNA]</scope>
    <source>
        <strain evidence="2 3">CFHS0054</strain>
    </source>
</reference>
<dbReference type="OrthoDB" id="2389872at2"/>